<evidence type="ECO:0000313" key="2">
    <source>
        <dbReference type="EMBL" id="CAD6923072.1"/>
    </source>
</evidence>
<evidence type="ECO:0000313" key="4">
    <source>
        <dbReference type="Proteomes" id="UP000077671"/>
    </source>
</evidence>
<evidence type="ECO:0000256" key="1">
    <source>
        <dbReference type="SAM" id="MobiDB-lite"/>
    </source>
</evidence>
<feature type="compositionally biased region" description="Polar residues" evidence="1">
    <location>
        <begin position="60"/>
        <end position="86"/>
    </location>
</feature>
<dbReference type="Pfam" id="PF12505">
    <property type="entry name" value="DUF3712"/>
    <property type="match status" value="1"/>
</dbReference>
<feature type="compositionally biased region" description="Low complexity" evidence="1">
    <location>
        <begin position="31"/>
        <end position="42"/>
    </location>
</feature>
<feature type="region of interest" description="Disordered" evidence="1">
    <location>
        <begin position="754"/>
        <end position="774"/>
    </location>
</feature>
<feature type="compositionally biased region" description="Gly residues" evidence="1">
    <location>
        <begin position="43"/>
        <end position="57"/>
    </location>
</feature>
<reference evidence="3" key="2">
    <citation type="journal article" date="2019" name="IMA Fungus">
        <title>Genome sequencing and comparison of five Tilletia species to identify candidate genes for the detection of regulated species infecting wheat.</title>
        <authorList>
            <person name="Nguyen H.D.T."/>
            <person name="Sultana T."/>
            <person name="Kesanakurti P."/>
            <person name="Hambleton S."/>
        </authorList>
    </citation>
    <scope>NUCLEOTIDE SEQUENCE</scope>
    <source>
        <strain evidence="3">DAOMC 238032</strain>
    </source>
</reference>
<keyword evidence="5" id="KW-1185">Reference proteome</keyword>
<feature type="region of interest" description="Disordered" evidence="1">
    <location>
        <begin position="214"/>
        <end position="343"/>
    </location>
</feature>
<comment type="caution">
    <text evidence="3">The sequence shown here is derived from an EMBL/GenBank/DDBJ whole genome shotgun (WGS) entry which is preliminary data.</text>
</comment>
<feature type="compositionally biased region" description="Polar residues" evidence="1">
    <location>
        <begin position="16"/>
        <end position="30"/>
    </location>
</feature>
<feature type="region of interest" description="Disordered" evidence="1">
    <location>
        <begin position="1"/>
        <end position="118"/>
    </location>
</feature>
<dbReference type="Proteomes" id="UP000836402">
    <property type="component" value="Unassembled WGS sequence"/>
</dbReference>
<proteinExistence type="predicted"/>
<sequence length="1717" mass="183551">MLSHLNNNGNNHVNPSPRSTASRSSLHSAPSTAGRGTTASGYAGTGGGAGGGAGAGYGQDSYQHSSPTSVMQSSATNASRSRSINKPSPLPSQFNSPPSQPQSQPPRQQRTFVPTDAPLPASLREKAEKRKAYKVPIVSSVLDAVIERFRIQISHLHLHEPNHTGFHVDLGVRLLGTGPISAKIFFPQGVTLLLRLPSHEEFCLAATNATYTSPNTTSDSIGAQPGLGLPASSSAPLSHGSSLSPAAPNGLPSSQSVDSIQSQDQSISGGNTSKFRSKFTTRSSSASSIRAKFGSSSNNTKSLSSSASATDIKSSSRTSYIRNAPAASSKPSGPHNTGELGEGTPYAIKAHLEPVKCSPLPKDTVARIRIEASGPELASITALVNKVVRTHGSVKLVIRAEATVIKAYGLRLQAKSWEKDITFDGLSHLTNILRFDHWYPPPGDPYSFAGSSSPLRPTGSRADDARMRAGNPDRNQQAAASVLQNKAKYPSPHNNLITDLVIIRGSPELGIEFKGTINLPNPGNVTVDLCALEFDLCIQSEHIKDAFPAPSRVGNSPIGVTVENSNIPALIPIGIVQLEPTRLTPGDNMVQGYGRLIIPSPPPGTHPNSNLATILLASKRFLTGLMENRDTHVAIAAPGTTSITPVLDPLRPLIAPSASRRICPFPWLSDALEGIVIDAVVPAMGERVRLLDGAEFRFEVPPGQSIVSGPPVARPVARTSFRHGLGIPIRLFSLKVDCIVDIPVEVLRALGKQKSPQAGGGGGQENGHASSKTQAAGGFESLRIAVVEMEPGSDPIRISGDGESCPQTLPVQLNPDLRTLLKILRAHASLRKVDLGRTLLQVLETFETGIGSVPPEKPSNEPDPWDDLPTLTANILEGLRVRAVIEVDAAFGDYHIPGLFRFQVRDLPIVVSSQTTASLIPHIASPIVMDVMDRMTLHLDNFLVNELSVHGIHAQCDVRLLNFGPMLSEVRFREGLELMLMVDGKWTRCGTVLIADLITVNPYAVKGVQSDVFVVPLAGQAGGEAFAKFVQALVQEQTFSIYLSANQFSVRTGGMNFLTPIHKAIALEGMNGLRGLSVDDIEILGEVPSPADAFRNPDQKDALRIKFKINIPNQSSINLALARITLYMMFEGVCVGDLEVDEIQLKGKHVTHADGLGTIYIGADDQHETRKAVVLEKIGRLFSLLVAGKPLDVEVRGRRSWAYAPGLTKVAAAAAGSAAAANGSPVPGSPATRMVRQSQRIAWLDSAVRTVCLPVSISLPEPLMIVRQIDIGNVTATFRENLPPLLTIEDITAVYELPYSISLQVLGLSLDIELLYRGVVLGTAKTDQSTATDTEQWRLPAVGGRPAGVGGNIKMSLESFVLRPGVDSDALSEAIAIVADEDDATHLQVRGLACVRAQTALGAILAEIQLGEEHTVSIRGLKGLRTQPLQHKKLQIPAANGDYITLLFDLLLHNPSPRVSIHVVDTEISFAAFFKNQYVGRAILRRGLLLSIGDCVAPDTEFHYEPAPEIAKQVSALPSNLMSGRTTELWIQGDQYSTTIPTLLKALQRIRVPFLLQPIINRTLIDSIATRLSVYMLTSQTCQVEFVVNNPMGVVIDVLDLKFRATHRGEAFASCSTSFRLPNPQPGGPTTSLSVPPGKVPGEVGQQTSPPVETQMAKRIDKIVGTLIAEKGLVYLDIELEAQVALRSVDGTSAYPVVISYTQSGLPLKIRGLPGLG</sequence>
<gene>
    <name evidence="3" type="ORF">A4X03_0g6683</name>
    <name evidence="2" type="ORF">JKIAZH3_G3032</name>
</gene>
<dbReference type="InterPro" id="IPR046368">
    <property type="entry name" value="Tag1"/>
</dbReference>
<feature type="compositionally biased region" description="Low complexity" evidence="1">
    <location>
        <begin position="226"/>
        <end position="316"/>
    </location>
</feature>
<evidence type="ECO:0000313" key="5">
    <source>
        <dbReference type="Proteomes" id="UP000836402"/>
    </source>
</evidence>
<dbReference type="InterPro" id="IPR022185">
    <property type="entry name" value="DUF3712"/>
</dbReference>
<dbReference type="Proteomes" id="UP000077671">
    <property type="component" value="Unassembled WGS sequence"/>
</dbReference>
<evidence type="ECO:0000313" key="3">
    <source>
        <dbReference type="EMBL" id="KAE8248966.1"/>
    </source>
</evidence>
<feature type="region of interest" description="Disordered" evidence="1">
    <location>
        <begin position="446"/>
        <end position="481"/>
    </location>
</feature>
<dbReference type="PANTHER" id="PTHR35895">
    <property type="entry name" value="CHROMOSOME 16, WHOLE GENOME SHOTGUN SEQUENCE"/>
    <property type="match status" value="1"/>
</dbReference>
<reference evidence="2" key="3">
    <citation type="submission" date="2020-10" db="EMBL/GenBank/DDBJ databases">
        <authorList>
            <person name="Sedaghatjoo S."/>
        </authorList>
    </citation>
    <scope>NUCLEOTIDE SEQUENCE</scope>
    <source>
        <strain evidence="2">AZH3</strain>
    </source>
</reference>
<dbReference type="EMBL" id="CAJHJG010002772">
    <property type="protein sequence ID" value="CAD6923072.1"/>
    <property type="molecule type" value="Genomic_DNA"/>
</dbReference>
<dbReference type="GO" id="GO:0000329">
    <property type="term" value="C:fungal-type vacuole membrane"/>
    <property type="evidence" value="ECO:0007669"/>
    <property type="project" value="InterPro"/>
</dbReference>
<dbReference type="PANTHER" id="PTHR35895:SF1">
    <property type="entry name" value="LIPID-BINDING SERUM GLYCOPROTEIN C-TERMINAL DOMAIN-CONTAINING PROTEIN"/>
    <property type="match status" value="1"/>
</dbReference>
<organism evidence="3 4">
    <name type="scientific">Tilletia caries</name>
    <name type="common">wheat bunt fungus</name>
    <dbReference type="NCBI Taxonomy" id="13290"/>
    <lineage>
        <taxon>Eukaryota</taxon>
        <taxon>Fungi</taxon>
        <taxon>Dikarya</taxon>
        <taxon>Basidiomycota</taxon>
        <taxon>Ustilaginomycotina</taxon>
        <taxon>Exobasidiomycetes</taxon>
        <taxon>Tilletiales</taxon>
        <taxon>Tilletiaceae</taxon>
        <taxon>Tilletia</taxon>
    </lineage>
</organism>
<feature type="compositionally biased region" description="Low complexity" evidence="1">
    <location>
        <begin position="1"/>
        <end position="14"/>
    </location>
</feature>
<protein>
    <submittedName>
        <fullName evidence="3">Uncharacterized protein</fullName>
    </submittedName>
</protein>
<reference evidence="3" key="1">
    <citation type="submission" date="2016-04" db="EMBL/GenBank/DDBJ databases">
        <authorList>
            <person name="Nguyen H.D."/>
            <person name="Kesanakurti P."/>
            <person name="Cullis J."/>
            <person name="Levesque C.A."/>
            <person name="Hambleton S."/>
        </authorList>
    </citation>
    <scope>NUCLEOTIDE SEQUENCE</scope>
    <source>
        <strain evidence="3">DAOMC 238032</strain>
    </source>
</reference>
<name>A0A177U1D0_9BASI</name>
<dbReference type="EMBL" id="LWDD02001350">
    <property type="protein sequence ID" value="KAE8248966.1"/>
    <property type="molecule type" value="Genomic_DNA"/>
</dbReference>
<accession>A0A177U1D0</accession>